<dbReference type="AlphaFoldDB" id="A0A8S1YLS5"/>
<comment type="caution">
    <text evidence="1">The sequence shown here is derived from an EMBL/GenBank/DDBJ whole genome shotgun (WGS) entry which is preliminary data.</text>
</comment>
<proteinExistence type="predicted"/>
<dbReference type="Proteomes" id="UP000683925">
    <property type="component" value="Unassembled WGS sequence"/>
</dbReference>
<name>A0A8S1YLS5_PAROT</name>
<dbReference type="EMBL" id="CAJJDP010000184">
    <property type="protein sequence ID" value="CAD8214488.1"/>
    <property type="molecule type" value="Genomic_DNA"/>
</dbReference>
<organism evidence="1 2">
    <name type="scientific">Paramecium octaurelia</name>
    <dbReference type="NCBI Taxonomy" id="43137"/>
    <lineage>
        <taxon>Eukaryota</taxon>
        <taxon>Sar</taxon>
        <taxon>Alveolata</taxon>
        <taxon>Ciliophora</taxon>
        <taxon>Intramacronucleata</taxon>
        <taxon>Oligohymenophorea</taxon>
        <taxon>Peniculida</taxon>
        <taxon>Parameciidae</taxon>
        <taxon>Paramecium</taxon>
    </lineage>
</organism>
<protein>
    <submittedName>
        <fullName evidence="1">Uncharacterized protein</fullName>
    </submittedName>
</protein>
<sequence>MTGSKIKKKCRICDKIQNSTRNRSIKDYSIKKSSYLFSRKAIDRNRPLQILKVIIWKDKNYDI</sequence>
<evidence type="ECO:0000313" key="2">
    <source>
        <dbReference type="Proteomes" id="UP000683925"/>
    </source>
</evidence>
<reference evidence="1" key="1">
    <citation type="submission" date="2021-01" db="EMBL/GenBank/DDBJ databases">
        <authorList>
            <consortium name="Genoscope - CEA"/>
            <person name="William W."/>
        </authorList>
    </citation>
    <scope>NUCLEOTIDE SEQUENCE</scope>
</reference>
<gene>
    <name evidence="1" type="ORF">POCTA_138.1.T1800010</name>
</gene>
<accession>A0A8S1YLS5</accession>
<keyword evidence="2" id="KW-1185">Reference proteome</keyword>
<evidence type="ECO:0000313" key="1">
    <source>
        <dbReference type="EMBL" id="CAD8214488.1"/>
    </source>
</evidence>